<dbReference type="GO" id="GO:0042732">
    <property type="term" value="P:D-xylose metabolic process"/>
    <property type="evidence" value="ECO:0007669"/>
    <property type="project" value="UniProtKB-KW"/>
</dbReference>
<dbReference type="SUPFAM" id="SSF46785">
    <property type="entry name" value="Winged helix' DNA-binding domain"/>
    <property type="match status" value="1"/>
</dbReference>
<dbReference type="PROSITE" id="PS01125">
    <property type="entry name" value="ROK"/>
    <property type="match status" value="1"/>
</dbReference>
<dbReference type="Pfam" id="PF00480">
    <property type="entry name" value="ROK"/>
    <property type="match status" value="1"/>
</dbReference>
<organism evidence="5 6">
    <name type="scientific">Paenibacillus montaniterrae</name>
    <dbReference type="NCBI Taxonomy" id="429341"/>
    <lineage>
        <taxon>Bacteria</taxon>
        <taxon>Bacillati</taxon>
        <taxon>Bacillota</taxon>
        <taxon>Bacilli</taxon>
        <taxon>Bacillales</taxon>
        <taxon>Paenibacillaceae</taxon>
        <taxon>Paenibacillus</taxon>
    </lineage>
</organism>
<evidence type="ECO:0000259" key="4">
    <source>
        <dbReference type="Pfam" id="PF12802"/>
    </source>
</evidence>
<dbReference type="InterPro" id="IPR036390">
    <property type="entry name" value="WH_DNA-bd_sf"/>
</dbReference>
<evidence type="ECO:0000256" key="1">
    <source>
        <dbReference type="ARBA" id="ARBA00002486"/>
    </source>
</evidence>
<comment type="caution">
    <text evidence="5">The sequence shown here is derived from an EMBL/GenBank/DDBJ whole genome shotgun (WGS) entry which is preliminary data.</text>
</comment>
<dbReference type="PANTHER" id="PTHR18964:SF149">
    <property type="entry name" value="BIFUNCTIONAL UDP-N-ACETYLGLUCOSAMINE 2-EPIMERASE_N-ACETYLMANNOSAMINE KINASE"/>
    <property type="match status" value="1"/>
</dbReference>
<dbReference type="InterPro" id="IPR000600">
    <property type="entry name" value="ROK"/>
</dbReference>
<feature type="domain" description="HTH marR-type" evidence="4">
    <location>
        <begin position="17"/>
        <end position="59"/>
    </location>
</feature>
<dbReference type="Proteomes" id="UP000683139">
    <property type="component" value="Unassembled WGS sequence"/>
</dbReference>
<keyword evidence="6" id="KW-1185">Reference proteome</keyword>
<dbReference type="Gene3D" id="3.30.420.40">
    <property type="match status" value="2"/>
</dbReference>
<evidence type="ECO:0000256" key="3">
    <source>
        <dbReference type="ARBA" id="ARBA00022629"/>
    </source>
</evidence>
<proteinExistence type="inferred from homology"/>
<dbReference type="AlphaFoldDB" id="A0A919YKY5"/>
<keyword evidence="3" id="KW-0859">Xylose metabolism</keyword>
<dbReference type="Gene3D" id="1.10.10.10">
    <property type="entry name" value="Winged helix-like DNA-binding domain superfamily/Winged helix DNA-binding domain"/>
    <property type="match status" value="1"/>
</dbReference>
<dbReference type="RefSeq" id="WP_246563275.1">
    <property type="nucleotide sequence ID" value="NZ_BOSE01000002.1"/>
</dbReference>
<dbReference type="InterPro" id="IPR049874">
    <property type="entry name" value="ROK_cs"/>
</dbReference>
<protein>
    <submittedName>
        <fullName evidence="5">Xylose repressor</fullName>
    </submittedName>
</protein>
<evidence type="ECO:0000256" key="2">
    <source>
        <dbReference type="ARBA" id="ARBA00006479"/>
    </source>
</evidence>
<gene>
    <name evidence="5" type="primary">xylR_1</name>
    <name evidence="5" type="ORF">J40TS1_14350</name>
</gene>
<accession>A0A919YKY5</accession>
<reference evidence="5" key="1">
    <citation type="submission" date="2021-03" db="EMBL/GenBank/DDBJ databases">
        <title>Antimicrobial resistance genes in bacteria isolated from Japanese honey, and their potential for conferring macrolide and lincosamide resistance in the American foulbrood pathogen Paenibacillus larvae.</title>
        <authorList>
            <person name="Okamoto M."/>
            <person name="Kumagai M."/>
            <person name="Kanamori H."/>
            <person name="Takamatsu D."/>
        </authorList>
    </citation>
    <scope>NUCLEOTIDE SEQUENCE</scope>
    <source>
        <strain evidence="5">J40TS1</strain>
    </source>
</reference>
<evidence type="ECO:0000313" key="5">
    <source>
        <dbReference type="EMBL" id="GIP15793.1"/>
    </source>
</evidence>
<comment type="similarity">
    <text evidence="2">Belongs to the ROK (NagC/XylR) family.</text>
</comment>
<comment type="function">
    <text evidence="1">Transcriptional repressor of xylose-utilizing enzymes.</text>
</comment>
<sequence length="387" mass="42220">MKAKSTGDLALVKKMNSYIVLNSIRKHSPVSRAQISELTGLNKATVSSLVNELIESNLVLEIGPGASSGGRKPVLLLFNEKAGYAVGIDLGVNYIRGVLVDLNGNIVSERYERLKQQRRELAFDTLTANIDQLIAQAPESTYGIVGIGVGAPGIVDQSGTILFAPNMKWREVPLQQMLHERYQLPIIIDNEANAGAQGEQKYGAGKGIRNLIYLSVGYGIGSGMILDKELYKGTSGFSGELGHLSIAFDGKECTCGNLGCWELYASEKALLEEAETLGFDGLDELIAAAEQGNDEVHKLFQKIGHFLGIGIANIINTLNPDCVMIGNRMSRAAKWILPSLEQTARKRALSFHSEDLQIRFAELQEHSAVRGAAYYAIDRFFEQFKAI</sequence>
<dbReference type="InterPro" id="IPR000835">
    <property type="entry name" value="HTH_MarR-typ"/>
</dbReference>
<name>A0A919YKY5_9BACL</name>
<dbReference type="InterPro" id="IPR043129">
    <property type="entry name" value="ATPase_NBD"/>
</dbReference>
<dbReference type="EMBL" id="BOSE01000002">
    <property type="protein sequence ID" value="GIP15793.1"/>
    <property type="molecule type" value="Genomic_DNA"/>
</dbReference>
<dbReference type="InterPro" id="IPR036388">
    <property type="entry name" value="WH-like_DNA-bd_sf"/>
</dbReference>
<evidence type="ECO:0000313" key="6">
    <source>
        <dbReference type="Proteomes" id="UP000683139"/>
    </source>
</evidence>
<dbReference type="CDD" id="cd24076">
    <property type="entry name" value="ASKHA_ATPase_ROK_BsXylR-like"/>
    <property type="match status" value="1"/>
</dbReference>
<dbReference type="PANTHER" id="PTHR18964">
    <property type="entry name" value="ROK (REPRESSOR, ORF, KINASE) FAMILY"/>
    <property type="match status" value="1"/>
</dbReference>
<keyword evidence="3" id="KW-0119">Carbohydrate metabolism</keyword>
<dbReference type="Pfam" id="PF12802">
    <property type="entry name" value="MarR_2"/>
    <property type="match status" value="1"/>
</dbReference>
<dbReference type="SUPFAM" id="SSF53067">
    <property type="entry name" value="Actin-like ATPase domain"/>
    <property type="match status" value="1"/>
</dbReference>